<gene>
    <name evidence="2" type="ORF">F7Q99_36790</name>
</gene>
<sequence length="163" mass="16746">MADLSKHQPEAQPVFDPALPAVTRDAVAELAAHHPDLLAPGSGAGGLMASYSGAAQILRRSAATAAGGGIAALGAFILGRLLAPPADVPGPAGGIDVLVRGLLSQCENAGLIVFAGGASMAIVAVLLTWWENRYIDRALDEARGHYVHPHWLTNDAAPGWLHP</sequence>
<dbReference type="OrthoDB" id="4332600at2"/>
<organism evidence="2 3">
    <name type="scientific">Streptomyces kaniharaensis</name>
    <dbReference type="NCBI Taxonomy" id="212423"/>
    <lineage>
        <taxon>Bacteria</taxon>
        <taxon>Bacillati</taxon>
        <taxon>Actinomycetota</taxon>
        <taxon>Actinomycetes</taxon>
        <taxon>Kitasatosporales</taxon>
        <taxon>Streptomycetaceae</taxon>
        <taxon>Streptomyces</taxon>
    </lineage>
</organism>
<keyword evidence="1" id="KW-0812">Transmembrane</keyword>
<accession>A0A6N7L437</accession>
<dbReference type="AlphaFoldDB" id="A0A6N7L437"/>
<keyword evidence="1" id="KW-1133">Transmembrane helix</keyword>
<dbReference type="RefSeq" id="WP_153470825.1">
    <property type="nucleotide sequence ID" value="NZ_WBOF01000005.1"/>
</dbReference>
<name>A0A6N7L437_9ACTN</name>
<feature type="transmembrane region" description="Helical" evidence="1">
    <location>
        <begin position="62"/>
        <end position="83"/>
    </location>
</feature>
<evidence type="ECO:0000313" key="2">
    <source>
        <dbReference type="EMBL" id="MQS17599.1"/>
    </source>
</evidence>
<evidence type="ECO:0000313" key="3">
    <source>
        <dbReference type="Proteomes" id="UP000450000"/>
    </source>
</evidence>
<dbReference type="EMBL" id="WBOF01000005">
    <property type="protein sequence ID" value="MQS17599.1"/>
    <property type="molecule type" value="Genomic_DNA"/>
</dbReference>
<dbReference type="Proteomes" id="UP000450000">
    <property type="component" value="Unassembled WGS sequence"/>
</dbReference>
<comment type="caution">
    <text evidence="2">The sequence shown here is derived from an EMBL/GenBank/DDBJ whole genome shotgun (WGS) entry which is preliminary data.</text>
</comment>
<keyword evidence="3" id="KW-1185">Reference proteome</keyword>
<keyword evidence="1" id="KW-0472">Membrane</keyword>
<proteinExistence type="predicted"/>
<protein>
    <submittedName>
        <fullName evidence="2">Uncharacterized protein</fullName>
    </submittedName>
</protein>
<feature type="transmembrane region" description="Helical" evidence="1">
    <location>
        <begin position="109"/>
        <end position="130"/>
    </location>
</feature>
<evidence type="ECO:0000256" key="1">
    <source>
        <dbReference type="SAM" id="Phobius"/>
    </source>
</evidence>
<reference evidence="2 3" key="1">
    <citation type="submission" date="2019-09" db="EMBL/GenBank/DDBJ databases">
        <title>Genome Sequences of Streptomyces kaniharaensis ATCC 21070.</title>
        <authorList>
            <person name="Zhu W."/>
            <person name="De Crecy-Lagard V."/>
            <person name="Richards N.G."/>
        </authorList>
    </citation>
    <scope>NUCLEOTIDE SEQUENCE [LARGE SCALE GENOMIC DNA]</scope>
    <source>
        <strain evidence="2 3">SF-557</strain>
    </source>
</reference>